<sequence length="254" mass="29542">MVQQFTVKLVNTEDNKEFILTLIYAKCDAVERIELWDSMYVLALHMTIPWLVGGDFNVIWDGKKKFGGLHVHINEVDDFRHCVNTCNLLDLGFKGSILHGGMGVLKRINRERHQRVQAELFKYLALEEEFWKQKSGMSWFQDGDRNTKLFHVQVNGRRKRLQLRRIQASDGNWLEENDETAAKAVRLFQDQFTEATVPSSFELLDHIPHLLNSEQNCDLMRQPTCKKVKLAVFGLNSESTGGPDDFNRKFFQYC</sequence>
<protein>
    <submittedName>
        <fullName evidence="2">Uncharacterized protein LOC142169595</fullName>
    </submittedName>
</protein>
<dbReference type="RefSeq" id="XP_075087579.1">
    <property type="nucleotide sequence ID" value="XM_075231478.1"/>
</dbReference>
<reference evidence="1" key="1">
    <citation type="journal article" date="2014" name="Nat. Commun.">
        <title>The tobacco genome sequence and its comparison with those of tomato and potato.</title>
        <authorList>
            <person name="Sierro N."/>
            <person name="Battey J.N."/>
            <person name="Ouadi S."/>
            <person name="Bakaher N."/>
            <person name="Bovet L."/>
            <person name="Willig A."/>
            <person name="Goepfert S."/>
            <person name="Peitsch M.C."/>
            <person name="Ivanov N.V."/>
        </authorList>
    </citation>
    <scope>NUCLEOTIDE SEQUENCE [LARGE SCALE GENOMIC DNA]</scope>
</reference>
<gene>
    <name evidence="2" type="primary">LOC142169595</name>
</gene>
<evidence type="ECO:0000313" key="2">
    <source>
        <dbReference type="RefSeq" id="XP_075087579.1"/>
    </source>
</evidence>
<keyword evidence="1" id="KW-1185">Reference proteome</keyword>
<dbReference type="Proteomes" id="UP000790787">
    <property type="component" value="Chromosome 15"/>
</dbReference>
<organism evidence="1 2">
    <name type="scientific">Nicotiana tabacum</name>
    <name type="common">Common tobacco</name>
    <dbReference type="NCBI Taxonomy" id="4097"/>
    <lineage>
        <taxon>Eukaryota</taxon>
        <taxon>Viridiplantae</taxon>
        <taxon>Streptophyta</taxon>
        <taxon>Embryophyta</taxon>
        <taxon>Tracheophyta</taxon>
        <taxon>Spermatophyta</taxon>
        <taxon>Magnoliopsida</taxon>
        <taxon>eudicotyledons</taxon>
        <taxon>Gunneridae</taxon>
        <taxon>Pentapetalae</taxon>
        <taxon>asterids</taxon>
        <taxon>lamiids</taxon>
        <taxon>Solanales</taxon>
        <taxon>Solanaceae</taxon>
        <taxon>Nicotianoideae</taxon>
        <taxon>Nicotianeae</taxon>
        <taxon>Nicotiana</taxon>
    </lineage>
</organism>
<accession>A0AC58SRI1</accession>
<name>A0AC58SRI1_TOBAC</name>
<evidence type="ECO:0000313" key="1">
    <source>
        <dbReference type="Proteomes" id="UP000790787"/>
    </source>
</evidence>
<reference evidence="2" key="2">
    <citation type="submission" date="2025-08" db="UniProtKB">
        <authorList>
            <consortium name="RefSeq"/>
        </authorList>
    </citation>
    <scope>IDENTIFICATION</scope>
    <source>
        <tissue evidence="2">Leaf</tissue>
    </source>
</reference>
<proteinExistence type="predicted"/>